<dbReference type="Gene3D" id="3.40.50.720">
    <property type="entry name" value="NAD(P)-binding Rossmann-like Domain"/>
    <property type="match status" value="1"/>
</dbReference>
<evidence type="ECO:0000256" key="4">
    <source>
        <dbReference type="ARBA" id="ARBA00043145"/>
    </source>
</evidence>
<dbReference type="GO" id="GO:0044877">
    <property type="term" value="F:protein-containing complex binding"/>
    <property type="evidence" value="ECO:0007669"/>
    <property type="project" value="TreeGrafter"/>
</dbReference>
<dbReference type="PANTHER" id="PTHR12126">
    <property type="entry name" value="NADH-UBIQUINONE OXIDOREDUCTASE 39 KDA SUBUNIT-RELATED"/>
    <property type="match status" value="1"/>
</dbReference>
<dbReference type="PANTHER" id="PTHR12126:SF11">
    <property type="entry name" value="NADH DEHYDROGENASE [UBIQUINONE] 1 ALPHA SUBCOMPLEX SUBUNIT 9, MITOCHONDRIAL"/>
    <property type="match status" value="1"/>
</dbReference>
<gene>
    <name evidence="6" type="ORF">SVUK_LOCUS15912</name>
</gene>
<evidence type="ECO:0000313" key="7">
    <source>
        <dbReference type="Proteomes" id="UP000270094"/>
    </source>
</evidence>
<accession>A0A3P7JQC4</accession>
<dbReference type="OrthoDB" id="275457at2759"/>
<evidence type="ECO:0000256" key="1">
    <source>
        <dbReference type="ARBA" id="ARBA00038501"/>
    </source>
</evidence>
<comment type="subunit">
    <text evidence="5">Complex I is composed of 45 different subunits. This a component of the hydrophobic protein fraction. Interacts with BLOC1S1. Interacts with SLC2A4. Interacts with CLOCK. Interacts with RAB5IF.</text>
</comment>
<evidence type="ECO:0000256" key="3">
    <source>
        <dbReference type="ARBA" id="ARBA00042000"/>
    </source>
</evidence>
<proteinExistence type="inferred from homology"/>
<dbReference type="EMBL" id="UYYB01110698">
    <property type="protein sequence ID" value="VDM80914.1"/>
    <property type="molecule type" value="Genomic_DNA"/>
</dbReference>
<organism evidence="6 7">
    <name type="scientific">Strongylus vulgaris</name>
    <name type="common">Blood worm</name>
    <dbReference type="NCBI Taxonomy" id="40348"/>
    <lineage>
        <taxon>Eukaryota</taxon>
        <taxon>Metazoa</taxon>
        <taxon>Ecdysozoa</taxon>
        <taxon>Nematoda</taxon>
        <taxon>Chromadorea</taxon>
        <taxon>Rhabditida</taxon>
        <taxon>Rhabditina</taxon>
        <taxon>Rhabditomorpha</taxon>
        <taxon>Strongyloidea</taxon>
        <taxon>Strongylidae</taxon>
        <taxon>Strongylus</taxon>
    </lineage>
</organism>
<reference evidence="6 7" key="1">
    <citation type="submission" date="2018-11" db="EMBL/GenBank/DDBJ databases">
        <authorList>
            <consortium name="Pathogen Informatics"/>
        </authorList>
    </citation>
    <scope>NUCLEOTIDE SEQUENCE [LARGE SCALE GENOMIC DNA]</scope>
</reference>
<evidence type="ECO:0000313" key="6">
    <source>
        <dbReference type="EMBL" id="VDM80914.1"/>
    </source>
</evidence>
<dbReference type="InterPro" id="IPR036291">
    <property type="entry name" value="NAD(P)-bd_dom_sf"/>
</dbReference>
<dbReference type="Proteomes" id="UP000270094">
    <property type="component" value="Unassembled WGS sequence"/>
</dbReference>
<protein>
    <recommendedName>
        <fullName evidence="2">NADH dehydrogenase [ubiquinone] 1 alpha subcomplex subunit 9, mitochondrial</fullName>
    </recommendedName>
    <alternativeName>
        <fullName evidence="4">Complex I-39kD</fullName>
    </alternativeName>
    <alternativeName>
        <fullName evidence="3">NADH-ubiquinone oxidoreductase 39 kDa subunit</fullName>
    </alternativeName>
</protein>
<comment type="similarity">
    <text evidence="1">Belongs to the complex I NDUFA9 subunit family.</text>
</comment>
<sequence length="147" mass="16122">MLSLLGRTSSTACRPAVVILAQTQPQSTQSAVTTPPPDVPKPVISSQSFQFRKGTGGRASFSGNVVTVFGASGFMGLPVINRLAKMGTQIIIPYRQDPYYMKEHKIPGEYGQILFFPFELQDEASIRKVVRYSNIVINMIGTRVPTK</sequence>
<dbReference type="SUPFAM" id="SSF51735">
    <property type="entry name" value="NAD(P)-binding Rossmann-fold domains"/>
    <property type="match status" value="1"/>
</dbReference>
<evidence type="ECO:0000256" key="2">
    <source>
        <dbReference type="ARBA" id="ARBA00040720"/>
    </source>
</evidence>
<dbReference type="InterPro" id="IPR051207">
    <property type="entry name" value="ComplexI_NDUFA9_subunit"/>
</dbReference>
<keyword evidence="7" id="KW-1185">Reference proteome</keyword>
<evidence type="ECO:0000256" key="5">
    <source>
        <dbReference type="ARBA" id="ARBA00046455"/>
    </source>
</evidence>
<dbReference type="AlphaFoldDB" id="A0A3P7JQC4"/>
<name>A0A3P7JQC4_STRVU</name>
<dbReference type="GO" id="GO:0005739">
    <property type="term" value="C:mitochondrion"/>
    <property type="evidence" value="ECO:0007669"/>
    <property type="project" value="TreeGrafter"/>
</dbReference>